<evidence type="ECO:0000313" key="8">
    <source>
        <dbReference type="Proteomes" id="UP000093757"/>
    </source>
</evidence>
<evidence type="ECO:0000256" key="3">
    <source>
        <dbReference type="ARBA" id="ARBA00023125"/>
    </source>
</evidence>
<dbReference type="InterPro" id="IPR039538">
    <property type="entry name" value="BetI_C"/>
</dbReference>
<dbReference type="InterPro" id="IPR009057">
    <property type="entry name" value="Homeodomain-like_sf"/>
</dbReference>
<dbReference type="InterPro" id="IPR036271">
    <property type="entry name" value="Tet_transcr_reg_TetR-rel_C_sf"/>
</dbReference>
<proteinExistence type="predicted"/>
<dbReference type="PRINTS" id="PR00455">
    <property type="entry name" value="HTHTETR"/>
</dbReference>
<evidence type="ECO:0000313" key="7">
    <source>
        <dbReference type="EMBL" id="OBS02312.1"/>
    </source>
</evidence>
<dbReference type="AlphaFoldDB" id="A0A1A6BIX8"/>
<dbReference type="SUPFAM" id="SSF48498">
    <property type="entry name" value="Tetracyclin repressor-like, C-terminal domain"/>
    <property type="match status" value="1"/>
</dbReference>
<gene>
    <name evidence="7" type="ORF">A9W98_15560</name>
</gene>
<dbReference type="GO" id="GO:0000976">
    <property type="term" value="F:transcription cis-regulatory region binding"/>
    <property type="evidence" value="ECO:0007669"/>
    <property type="project" value="TreeGrafter"/>
</dbReference>
<dbReference type="InterPro" id="IPR001647">
    <property type="entry name" value="HTH_TetR"/>
</dbReference>
<dbReference type="Gene3D" id="1.10.357.10">
    <property type="entry name" value="Tetracycline Repressor, domain 2"/>
    <property type="match status" value="1"/>
</dbReference>
<feature type="domain" description="HTH tetR-type" evidence="6">
    <location>
        <begin position="17"/>
        <end position="77"/>
    </location>
</feature>
<protein>
    <submittedName>
        <fullName evidence="7">TetR family transcriptional regulator</fullName>
    </submittedName>
</protein>
<organism evidence="7 8">
    <name type="scientific">Mycobacterium gordonae</name>
    <dbReference type="NCBI Taxonomy" id="1778"/>
    <lineage>
        <taxon>Bacteria</taxon>
        <taxon>Bacillati</taxon>
        <taxon>Actinomycetota</taxon>
        <taxon>Actinomycetes</taxon>
        <taxon>Mycobacteriales</taxon>
        <taxon>Mycobacteriaceae</taxon>
        <taxon>Mycobacterium</taxon>
    </lineage>
</organism>
<sequence length="210" mass="23060">MTSASTAKATRVTKRRAETRGRLIDAAIDVFAEKGYGQVTIRDVCTAAGYTRGAFYSQFESLEELLFVIYHQWTTQIAEQVRGAVEAGDPVNDLPAIIARIVETLLLEREWLLIKVDLLAVAARNPALAQRWSVHRGKLRMTIEELLAARGAGPHEPIGSASDTAQAIIALYDGLATQLLLENDEGAARARLIQLLNMVLMPTRTAPEIH</sequence>
<dbReference type="RefSeq" id="WP_065133502.1">
    <property type="nucleotide sequence ID" value="NZ_JANFXG010000139.1"/>
</dbReference>
<keyword evidence="1" id="KW-0678">Repressor</keyword>
<comment type="caution">
    <text evidence="7">The sequence shown here is derived from an EMBL/GenBank/DDBJ whole genome shotgun (WGS) entry which is preliminary data.</text>
</comment>
<name>A0A1A6BIX8_MYCGO</name>
<dbReference type="SUPFAM" id="SSF46689">
    <property type="entry name" value="Homeodomain-like"/>
    <property type="match status" value="1"/>
</dbReference>
<dbReference type="EMBL" id="MAEM01000200">
    <property type="protein sequence ID" value="OBS02312.1"/>
    <property type="molecule type" value="Genomic_DNA"/>
</dbReference>
<dbReference type="Pfam" id="PF00440">
    <property type="entry name" value="TetR_N"/>
    <property type="match status" value="1"/>
</dbReference>
<evidence type="ECO:0000259" key="6">
    <source>
        <dbReference type="PROSITE" id="PS50977"/>
    </source>
</evidence>
<evidence type="ECO:0000256" key="5">
    <source>
        <dbReference type="PROSITE-ProRule" id="PRU00335"/>
    </source>
</evidence>
<keyword evidence="4" id="KW-0804">Transcription</keyword>
<keyword evidence="3 5" id="KW-0238">DNA-binding</keyword>
<dbReference type="Proteomes" id="UP000093757">
    <property type="component" value="Unassembled WGS sequence"/>
</dbReference>
<dbReference type="InterPro" id="IPR050109">
    <property type="entry name" value="HTH-type_TetR-like_transc_reg"/>
</dbReference>
<dbReference type="Pfam" id="PF13977">
    <property type="entry name" value="TetR_C_6"/>
    <property type="match status" value="1"/>
</dbReference>
<dbReference type="GO" id="GO:0003700">
    <property type="term" value="F:DNA-binding transcription factor activity"/>
    <property type="evidence" value="ECO:0007669"/>
    <property type="project" value="TreeGrafter"/>
</dbReference>
<dbReference type="PANTHER" id="PTHR30055">
    <property type="entry name" value="HTH-TYPE TRANSCRIPTIONAL REGULATOR RUTR"/>
    <property type="match status" value="1"/>
</dbReference>
<dbReference type="PROSITE" id="PS50977">
    <property type="entry name" value="HTH_TETR_2"/>
    <property type="match status" value="1"/>
</dbReference>
<reference evidence="7 8" key="1">
    <citation type="submission" date="2016-06" db="EMBL/GenBank/DDBJ databases">
        <authorList>
            <person name="Kjaerup R.B."/>
            <person name="Dalgaard T.S."/>
            <person name="Juul-Madsen H.R."/>
        </authorList>
    </citation>
    <scope>NUCLEOTIDE SEQUENCE [LARGE SCALE GENOMIC DNA]</scope>
    <source>
        <strain evidence="7 8">1245752.6</strain>
    </source>
</reference>
<evidence type="ECO:0000256" key="1">
    <source>
        <dbReference type="ARBA" id="ARBA00022491"/>
    </source>
</evidence>
<evidence type="ECO:0000256" key="4">
    <source>
        <dbReference type="ARBA" id="ARBA00023163"/>
    </source>
</evidence>
<evidence type="ECO:0000256" key="2">
    <source>
        <dbReference type="ARBA" id="ARBA00023015"/>
    </source>
</evidence>
<accession>A0A1A6BIX8</accession>
<feature type="DNA-binding region" description="H-T-H motif" evidence="5">
    <location>
        <begin position="40"/>
        <end position="59"/>
    </location>
</feature>
<keyword evidence="2" id="KW-0805">Transcription regulation</keyword>
<dbReference type="OrthoDB" id="7252896at2"/>
<dbReference type="PANTHER" id="PTHR30055:SF241">
    <property type="entry name" value="TRANSCRIPTIONAL REGULATORY PROTEIN"/>
    <property type="match status" value="1"/>
</dbReference>